<feature type="domain" description="Importin N-terminal" evidence="4">
    <location>
        <begin position="26"/>
        <end position="98"/>
    </location>
</feature>
<dbReference type="InterPro" id="IPR016024">
    <property type="entry name" value="ARM-type_fold"/>
</dbReference>
<dbReference type="GO" id="GO:0005829">
    <property type="term" value="C:cytosol"/>
    <property type="evidence" value="ECO:0007669"/>
    <property type="project" value="TreeGrafter"/>
</dbReference>
<dbReference type="GO" id="GO:0006606">
    <property type="term" value="P:protein import into nucleus"/>
    <property type="evidence" value="ECO:0007669"/>
    <property type="project" value="TreeGrafter"/>
</dbReference>
<dbReference type="SMART" id="SM00913">
    <property type="entry name" value="IBN_N"/>
    <property type="match status" value="1"/>
</dbReference>
<dbReference type="InterPro" id="IPR001494">
    <property type="entry name" value="Importin-beta_N"/>
</dbReference>
<sequence>MDNHYQVVLDALTKASSQNAELLKVAERQLKSWETERGFYSTLLTIACDKSLDVNIRWLSVLCIKNGVDRYWRKTVQNSIASDEKNIFRQRLLTSFNEPIYQIALQFSVIISKIARFDFPKEWPELFPTLLFGVQSVEELQQLRALLTMHHVVKSLASKRLTGDRRIFQQLTHSIFANILQLWINRSKLFLHQVQTGSCKLKELLESSFLTLKILRKLVVNGFKDCSKENDAVNFLSLIFQQIGPFLECRAFLQDREQLLEMCEKYLVLLIKVLRDVLELQPFAFVQFIRPTLECSVTFCFSKEFEGRLFERLIVQFLNLIKGVLLCQEYKPAKLIEDTKNPLTLEAHKIKMEFFTYPVLSEICHQLLSRYFLLSEYDIASWENNPEEFASDEGGESWKFSLRPCTEVFFLSLFHEFRNLLTPLVVEMTKNVQNNGSRDFIDILKKEAIYNAVGLAAFDLYDEVDFDNWFTSVLLHELKVKETGYYVIRRRVIWLIGQWVSIKMSPEMRPLLYEVILELLNNEENLVVRLAAANALKVAVDDFEFSTEQFLPV</sequence>
<proteinExistence type="predicted"/>
<dbReference type="Pfam" id="PF03810">
    <property type="entry name" value="IBN_N"/>
    <property type="match status" value="1"/>
</dbReference>
<dbReference type="PANTHER" id="PTHR10997">
    <property type="entry name" value="IMPORTIN-7, 8, 11"/>
    <property type="match status" value="1"/>
</dbReference>
<dbReference type="PROSITE" id="PS50166">
    <property type="entry name" value="IMPORTIN_B_NT"/>
    <property type="match status" value="1"/>
</dbReference>
<evidence type="ECO:0000256" key="2">
    <source>
        <dbReference type="ARBA" id="ARBA00022448"/>
    </source>
</evidence>
<dbReference type="STRING" id="407821.A0A087UWF5"/>
<dbReference type="Proteomes" id="UP000054359">
    <property type="component" value="Unassembled WGS sequence"/>
</dbReference>
<dbReference type="EMBL" id="KK121993">
    <property type="protein sequence ID" value="KFM81694.1"/>
    <property type="molecule type" value="Genomic_DNA"/>
</dbReference>
<organism evidence="5 6">
    <name type="scientific">Stegodyphus mimosarum</name>
    <name type="common">African social velvet spider</name>
    <dbReference type="NCBI Taxonomy" id="407821"/>
    <lineage>
        <taxon>Eukaryota</taxon>
        <taxon>Metazoa</taxon>
        <taxon>Ecdysozoa</taxon>
        <taxon>Arthropoda</taxon>
        <taxon>Chelicerata</taxon>
        <taxon>Arachnida</taxon>
        <taxon>Araneae</taxon>
        <taxon>Araneomorphae</taxon>
        <taxon>Entelegynae</taxon>
        <taxon>Eresoidea</taxon>
        <taxon>Eresidae</taxon>
        <taxon>Stegodyphus</taxon>
    </lineage>
</organism>
<evidence type="ECO:0000313" key="5">
    <source>
        <dbReference type="EMBL" id="KFM81694.1"/>
    </source>
</evidence>
<evidence type="ECO:0000259" key="4">
    <source>
        <dbReference type="PROSITE" id="PS50166"/>
    </source>
</evidence>
<dbReference type="InterPro" id="IPR011989">
    <property type="entry name" value="ARM-like"/>
</dbReference>
<keyword evidence="6" id="KW-1185">Reference proteome</keyword>
<keyword evidence="2" id="KW-0813">Transport</keyword>
<protein>
    <submittedName>
        <fullName evidence="5">Importin-11</fullName>
    </submittedName>
</protein>
<dbReference type="Gene3D" id="1.25.10.10">
    <property type="entry name" value="Leucine-rich Repeat Variant"/>
    <property type="match status" value="1"/>
</dbReference>
<keyword evidence="3" id="KW-0539">Nucleus</keyword>
<dbReference type="GO" id="GO:0031267">
    <property type="term" value="F:small GTPase binding"/>
    <property type="evidence" value="ECO:0007669"/>
    <property type="project" value="InterPro"/>
</dbReference>
<reference evidence="5 6" key="1">
    <citation type="submission" date="2013-11" db="EMBL/GenBank/DDBJ databases">
        <title>Genome sequencing of Stegodyphus mimosarum.</title>
        <authorList>
            <person name="Bechsgaard J."/>
        </authorList>
    </citation>
    <scope>NUCLEOTIDE SEQUENCE [LARGE SCALE GENOMIC DNA]</scope>
</reference>
<evidence type="ECO:0000256" key="1">
    <source>
        <dbReference type="ARBA" id="ARBA00004123"/>
    </source>
</evidence>
<dbReference type="OMA" id="THYTESF"/>
<dbReference type="AlphaFoldDB" id="A0A087UWF5"/>
<dbReference type="PANTHER" id="PTHR10997:SF7">
    <property type="entry name" value="IMPORTIN-11"/>
    <property type="match status" value="1"/>
</dbReference>
<dbReference type="OrthoDB" id="361693at2759"/>
<evidence type="ECO:0000313" key="6">
    <source>
        <dbReference type="Proteomes" id="UP000054359"/>
    </source>
</evidence>
<feature type="non-terminal residue" evidence="5">
    <location>
        <position position="553"/>
    </location>
</feature>
<gene>
    <name evidence="5" type="ORF">X975_16548</name>
</gene>
<accession>A0A087UWF5</accession>
<dbReference type="SUPFAM" id="SSF48371">
    <property type="entry name" value="ARM repeat"/>
    <property type="match status" value="1"/>
</dbReference>
<name>A0A087UWF5_STEMI</name>
<evidence type="ECO:0000256" key="3">
    <source>
        <dbReference type="ARBA" id="ARBA00023242"/>
    </source>
</evidence>
<comment type="subcellular location">
    <subcellularLocation>
        <location evidence="1">Nucleus</location>
    </subcellularLocation>
</comment>
<dbReference type="GO" id="GO:0005635">
    <property type="term" value="C:nuclear envelope"/>
    <property type="evidence" value="ECO:0007669"/>
    <property type="project" value="TreeGrafter"/>
</dbReference>